<feature type="domain" description="Fungal STAND N-terminal Goodbye" evidence="3">
    <location>
        <begin position="48"/>
        <end position="170"/>
    </location>
</feature>
<name>A0A8E2AY28_9APHY</name>
<reference evidence="5 6" key="1">
    <citation type="submission" date="2016-07" db="EMBL/GenBank/DDBJ databases">
        <title>Draft genome of the white-rot fungus Obba rivulosa 3A-2.</title>
        <authorList>
            <consortium name="DOE Joint Genome Institute"/>
            <person name="Miettinen O."/>
            <person name="Riley R."/>
            <person name="Acob R."/>
            <person name="Barry K."/>
            <person name="Cullen D."/>
            <person name="De Vries R."/>
            <person name="Hainaut M."/>
            <person name="Hatakka A."/>
            <person name="Henrissat B."/>
            <person name="Hilden K."/>
            <person name="Kuo R."/>
            <person name="Labutti K."/>
            <person name="Lipzen A."/>
            <person name="Makela M.R."/>
            <person name="Sandor L."/>
            <person name="Spatafora J.W."/>
            <person name="Grigoriev I.V."/>
            <person name="Hibbett D.S."/>
        </authorList>
    </citation>
    <scope>NUCLEOTIDE SEQUENCE [LARGE SCALE GENOMIC DNA]</scope>
    <source>
        <strain evidence="5 6">3A-2</strain>
    </source>
</reference>
<dbReference type="AlphaFoldDB" id="A0A8E2AY28"/>
<evidence type="ECO:0000256" key="2">
    <source>
        <dbReference type="SAM" id="MobiDB-lite"/>
    </source>
</evidence>
<accession>A0A8E2AY28</accession>
<dbReference type="OrthoDB" id="7464126at2759"/>
<evidence type="ECO:0000259" key="3">
    <source>
        <dbReference type="Pfam" id="PF17109"/>
    </source>
</evidence>
<evidence type="ECO:0008006" key="7">
    <source>
        <dbReference type="Google" id="ProtNLM"/>
    </source>
</evidence>
<dbReference type="InterPro" id="IPR031350">
    <property type="entry name" value="Goodbye_dom"/>
</dbReference>
<evidence type="ECO:0000259" key="4">
    <source>
        <dbReference type="Pfam" id="PF24883"/>
    </source>
</evidence>
<feature type="domain" description="Nephrocystin 3-like N-terminal" evidence="4">
    <location>
        <begin position="318"/>
        <end position="352"/>
    </location>
</feature>
<dbReference type="Pfam" id="PF17109">
    <property type="entry name" value="Goodbye"/>
    <property type="match status" value="1"/>
</dbReference>
<keyword evidence="1" id="KW-0677">Repeat</keyword>
<gene>
    <name evidence="5" type="ORF">OBBRIDRAFT_149093</name>
</gene>
<organism evidence="5 6">
    <name type="scientific">Obba rivulosa</name>
    <dbReference type="NCBI Taxonomy" id="1052685"/>
    <lineage>
        <taxon>Eukaryota</taxon>
        <taxon>Fungi</taxon>
        <taxon>Dikarya</taxon>
        <taxon>Basidiomycota</taxon>
        <taxon>Agaricomycotina</taxon>
        <taxon>Agaricomycetes</taxon>
        <taxon>Polyporales</taxon>
        <taxon>Gelatoporiaceae</taxon>
        <taxon>Obba</taxon>
    </lineage>
</organism>
<feature type="compositionally biased region" description="Polar residues" evidence="2">
    <location>
        <begin position="11"/>
        <end position="20"/>
    </location>
</feature>
<dbReference type="InterPro" id="IPR056884">
    <property type="entry name" value="NPHP3-like_N"/>
</dbReference>
<dbReference type="PANTHER" id="PTHR10039">
    <property type="entry name" value="AMELOGENIN"/>
    <property type="match status" value="1"/>
</dbReference>
<sequence length="353" mass="39336">MLARQRKTGKSRQQITQTAHLPTVDAAENHSGNVQAPDMPPSNFQLFWIAALDEYKRQTGTELSTHPLAAALESCGSVDDIIAVFNEQCRAFDDFRKGSLMERLRPIVSIALSLSDTLSNGANLAFPPANIIFSGISVLLNATKNINESYDALIELLECVEYFLDRLKIYTQIPCNAGMRTIVVKTLADIITILALATNQVKRGRLSKYWKKLRGEKHIEDALKRMGKLTTEEARMAGSQSLESLSLVADDIELIMEAMNGIQDILAKIDHVITEGVASKAIIQNIASKQKRNEMRKWLSPPDPSINHNVARSSYHEGTAKWFIRSEIFEEWKMSGSLLWVHGKAGSGKSILW</sequence>
<evidence type="ECO:0000256" key="1">
    <source>
        <dbReference type="ARBA" id="ARBA00022737"/>
    </source>
</evidence>
<proteinExistence type="predicted"/>
<keyword evidence="6" id="KW-1185">Reference proteome</keyword>
<feature type="region of interest" description="Disordered" evidence="2">
    <location>
        <begin position="1"/>
        <end position="36"/>
    </location>
</feature>
<protein>
    <recommendedName>
        <fullName evidence="7">Fungal STAND N-terminal Goodbye domain-containing protein</fullName>
    </recommendedName>
</protein>
<feature type="compositionally biased region" description="Basic residues" evidence="2">
    <location>
        <begin position="1"/>
        <end position="10"/>
    </location>
</feature>
<dbReference type="Proteomes" id="UP000250043">
    <property type="component" value="Unassembled WGS sequence"/>
</dbReference>
<dbReference type="Pfam" id="PF24883">
    <property type="entry name" value="NPHP3_N"/>
    <property type="match status" value="1"/>
</dbReference>
<dbReference type="EMBL" id="KV722481">
    <property type="protein sequence ID" value="OCH87555.1"/>
    <property type="molecule type" value="Genomic_DNA"/>
</dbReference>
<evidence type="ECO:0000313" key="5">
    <source>
        <dbReference type="EMBL" id="OCH87555.1"/>
    </source>
</evidence>
<evidence type="ECO:0000313" key="6">
    <source>
        <dbReference type="Proteomes" id="UP000250043"/>
    </source>
</evidence>
<dbReference type="PANTHER" id="PTHR10039:SF17">
    <property type="entry name" value="FUNGAL STAND N-TERMINAL GOODBYE DOMAIN-CONTAINING PROTEIN-RELATED"/>
    <property type="match status" value="1"/>
</dbReference>